<dbReference type="SUPFAM" id="SSF56672">
    <property type="entry name" value="DNA/RNA polymerases"/>
    <property type="match status" value="1"/>
</dbReference>
<feature type="non-terminal residue" evidence="4">
    <location>
        <position position="98"/>
    </location>
</feature>
<dbReference type="InterPro" id="IPR043502">
    <property type="entry name" value="DNA/RNA_pol_sf"/>
</dbReference>
<dbReference type="EMBL" id="VXAM01001837">
    <property type="protein sequence ID" value="NXK00699.1"/>
    <property type="molecule type" value="Genomic_DNA"/>
</dbReference>
<accession>A0A7L0FZG6</accession>
<gene>
    <name evidence="4" type="primary">Pol_1</name>
    <name evidence="4" type="ORF">CORCON_R15269</name>
</gene>
<evidence type="ECO:0000313" key="4">
    <source>
        <dbReference type="EMBL" id="NXK00699.1"/>
    </source>
</evidence>
<evidence type="ECO:0000256" key="2">
    <source>
        <dbReference type="ARBA" id="ARBA00012180"/>
    </source>
</evidence>
<comment type="similarity">
    <text evidence="1">Belongs to the beta type-B retroviral polymerase family. HERV class-II K(HML-2) pol subfamily.</text>
</comment>
<dbReference type="PANTHER" id="PTHR33064">
    <property type="entry name" value="POL PROTEIN"/>
    <property type="match status" value="1"/>
</dbReference>
<evidence type="ECO:0000313" key="5">
    <source>
        <dbReference type="Proteomes" id="UP000526942"/>
    </source>
</evidence>
<dbReference type="PANTHER" id="PTHR33064:SF37">
    <property type="entry name" value="RIBONUCLEASE H"/>
    <property type="match status" value="1"/>
</dbReference>
<dbReference type="EC" id="3.1.26.4" evidence="2"/>
<comment type="caution">
    <text evidence="4">The sequence shown here is derived from an EMBL/GenBank/DDBJ whole genome shotgun (WGS) entry which is preliminary data.</text>
</comment>
<dbReference type="PROSITE" id="PS50878">
    <property type="entry name" value="RT_POL"/>
    <property type="match status" value="1"/>
</dbReference>
<keyword evidence="5" id="KW-1185">Reference proteome</keyword>
<dbReference type="GO" id="GO:0004523">
    <property type="term" value="F:RNA-DNA hybrid ribonuclease activity"/>
    <property type="evidence" value="ECO:0007669"/>
    <property type="project" value="UniProtKB-EC"/>
</dbReference>
<dbReference type="Pfam" id="PF00078">
    <property type="entry name" value="RVT_1"/>
    <property type="match status" value="1"/>
</dbReference>
<sequence length="98" mass="11134">ILQRFQAPPGTQILQYVDDLLVSGSEEETVRKTSVKLLNFLGNQGLRVSKKKLQFVQREAKYLGHLISEGRRKINPDRIAGIVSLPPPKTKREIQKLL</sequence>
<name>A0A7L0FZG6_CORCN</name>
<reference evidence="4 5" key="1">
    <citation type="submission" date="2019-09" db="EMBL/GenBank/DDBJ databases">
        <title>Bird 10,000 Genomes (B10K) Project - Family phase.</title>
        <authorList>
            <person name="Zhang G."/>
        </authorList>
    </citation>
    <scope>NUCLEOTIDE SEQUENCE [LARGE SCALE GENOMIC DNA]</scope>
    <source>
        <strain evidence="4">B10K-DU-011-20</strain>
        <tissue evidence="4">Muscle</tissue>
    </source>
</reference>
<dbReference type="AlphaFoldDB" id="A0A7L0FZG6"/>
<organism evidence="4 5">
    <name type="scientific">Corythaixoides concolor</name>
    <name type="common">Grey go-away-bird</name>
    <dbReference type="NCBI Taxonomy" id="103956"/>
    <lineage>
        <taxon>Eukaryota</taxon>
        <taxon>Metazoa</taxon>
        <taxon>Chordata</taxon>
        <taxon>Craniata</taxon>
        <taxon>Vertebrata</taxon>
        <taxon>Euteleostomi</taxon>
        <taxon>Archelosauria</taxon>
        <taxon>Archosauria</taxon>
        <taxon>Dinosauria</taxon>
        <taxon>Saurischia</taxon>
        <taxon>Theropoda</taxon>
        <taxon>Coelurosauria</taxon>
        <taxon>Aves</taxon>
        <taxon>Neognathae</taxon>
        <taxon>Neoaves</taxon>
        <taxon>Otidimorphae</taxon>
        <taxon>Musophagiformes</taxon>
        <taxon>Musophagidae</taxon>
        <taxon>Corythaixoides</taxon>
    </lineage>
</organism>
<dbReference type="OrthoDB" id="9950135at2759"/>
<dbReference type="InterPro" id="IPR051320">
    <property type="entry name" value="Viral_Replic_Matur_Polypro"/>
</dbReference>
<evidence type="ECO:0000259" key="3">
    <source>
        <dbReference type="PROSITE" id="PS50878"/>
    </source>
</evidence>
<dbReference type="Proteomes" id="UP000526942">
    <property type="component" value="Unassembled WGS sequence"/>
</dbReference>
<evidence type="ECO:0000256" key="1">
    <source>
        <dbReference type="ARBA" id="ARBA00010879"/>
    </source>
</evidence>
<dbReference type="InterPro" id="IPR043128">
    <property type="entry name" value="Rev_trsase/Diguanyl_cyclase"/>
</dbReference>
<feature type="domain" description="Reverse transcriptase" evidence="3">
    <location>
        <begin position="1"/>
        <end position="67"/>
    </location>
</feature>
<proteinExistence type="inferred from homology"/>
<dbReference type="Gene3D" id="3.30.70.270">
    <property type="match status" value="1"/>
</dbReference>
<dbReference type="InterPro" id="IPR000477">
    <property type="entry name" value="RT_dom"/>
</dbReference>
<feature type="non-terminal residue" evidence="4">
    <location>
        <position position="1"/>
    </location>
</feature>
<protein>
    <recommendedName>
        <fullName evidence="2">ribonuclease H</fullName>
        <ecNumber evidence="2">3.1.26.4</ecNumber>
    </recommendedName>
</protein>